<dbReference type="PIRSF" id="PIRSF005303">
    <property type="entry name" value="Thiam_monoph_kin"/>
    <property type="match status" value="1"/>
</dbReference>
<keyword evidence="1" id="KW-0547">Nucleotide-binding</keyword>
<evidence type="ECO:0000259" key="2">
    <source>
        <dbReference type="Pfam" id="PF00586"/>
    </source>
</evidence>
<feature type="binding site" evidence="1">
    <location>
        <position position="50"/>
    </location>
    <ligand>
        <name>Mg(2+)</name>
        <dbReference type="ChEBI" id="CHEBI:18420"/>
        <label>1</label>
    </ligand>
</feature>
<comment type="catalytic activity">
    <reaction evidence="1">
        <text>thiamine phosphate + ATP = thiamine diphosphate + ADP</text>
        <dbReference type="Rhea" id="RHEA:15913"/>
        <dbReference type="ChEBI" id="CHEBI:30616"/>
        <dbReference type="ChEBI" id="CHEBI:37575"/>
        <dbReference type="ChEBI" id="CHEBI:58937"/>
        <dbReference type="ChEBI" id="CHEBI:456216"/>
        <dbReference type="EC" id="2.7.4.16"/>
    </reaction>
</comment>
<keyword evidence="1" id="KW-0067">ATP-binding</keyword>
<feature type="binding site" evidence="1">
    <location>
        <position position="273"/>
    </location>
    <ligand>
        <name>substrate</name>
    </ligand>
</feature>
<feature type="binding site" evidence="1">
    <location>
        <position position="109"/>
    </location>
    <ligand>
        <name>ATP</name>
        <dbReference type="ChEBI" id="CHEBI:30616"/>
    </ligand>
</feature>
<keyword evidence="1" id="KW-0784">Thiamine biosynthesis</keyword>
<dbReference type="EC" id="2.7.4.16" evidence="1"/>
<comment type="pathway">
    <text evidence="1">Cofactor biosynthesis; thiamine diphosphate biosynthesis; thiamine diphosphate from thiamine phosphate: step 1/1.</text>
</comment>
<keyword evidence="1" id="KW-0460">Magnesium</keyword>
<comment type="caution">
    <text evidence="4">The sequence shown here is derived from an EMBL/GenBank/DDBJ whole genome shotgun (WGS) entry which is preliminary data.</text>
</comment>
<feature type="binding site" evidence="1">
    <location>
        <position position="33"/>
    </location>
    <ligand>
        <name>Mg(2+)</name>
        <dbReference type="ChEBI" id="CHEBI:18420"/>
        <label>3</label>
    </ligand>
</feature>
<feature type="binding site" evidence="1">
    <location>
        <position position="223"/>
    </location>
    <ligand>
        <name>Mg(2+)</name>
        <dbReference type="ChEBI" id="CHEBI:18420"/>
        <label>5</label>
    </ligand>
</feature>
<keyword evidence="1" id="KW-0479">Metal-binding</keyword>
<feature type="binding site" evidence="1">
    <location>
        <begin position="126"/>
        <end position="127"/>
    </location>
    <ligand>
        <name>ATP</name>
        <dbReference type="ChEBI" id="CHEBI:30616"/>
    </ligand>
</feature>
<dbReference type="RefSeq" id="WP_307403250.1">
    <property type="nucleotide sequence ID" value="NZ_JAUSUX010000025.1"/>
</dbReference>
<dbReference type="Gene3D" id="3.90.650.10">
    <property type="entry name" value="PurM-like C-terminal domain"/>
    <property type="match status" value="1"/>
</dbReference>
<keyword evidence="5" id="KW-1185">Reference proteome</keyword>
<dbReference type="SUPFAM" id="SSF55326">
    <property type="entry name" value="PurM N-terminal domain-like"/>
    <property type="match status" value="1"/>
</dbReference>
<comment type="function">
    <text evidence="1">Catalyzes the ATP-dependent phosphorylation of thiamine-monophosphate (TMP) to form thiamine-pyrophosphate (TPP), the active form of vitamin B1.</text>
</comment>
<sequence length="347" mass="37152">MKLSDLGEFGLIDRLSRDLINRPGEVVQGIGDDAAVLNLEGPWWLLFTTDMLVEGVHFSLDYATPAQVGIKTVAVNVSDIAAMGGWPAHGVVSLGLPTRLSVEEVEELYQGIRRAAGEYGLNIVGGDTVMSPERLVINLALLGFVEKGRAVYRSGARVGDLIYVTGSLGKSAAGLYLCQHPDLTIDPGMAAFLKRAHLEPRARLRAGRILSSAGVTAMDDVSDGLAAELREICRASGVGCRVRAGDIPVDYRVRTVAAMANHNPLDWAFSGGEDFELVFTVPPGKARGVEERLAAAGEECRCIGEIIPAEKGMVLELAGGRCIPLEARGYDHFASSQRVLPRPAHRL</sequence>
<feature type="binding site" evidence="1">
    <location>
        <position position="57"/>
    </location>
    <ligand>
        <name>substrate</name>
    </ligand>
</feature>
<comment type="miscellaneous">
    <text evidence="1">Reaction mechanism of ThiL seems to utilize a direct, inline transfer of the gamma-phosphate of ATP to TMP rather than a phosphorylated enzyme intermediate.</text>
</comment>
<evidence type="ECO:0000256" key="1">
    <source>
        <dbReference type="HAMAP-Rule" id="MF_02128"/>
    </source>
</evidence>
<keyword evidence="1 4" id="KW-0418">Kinase</keyword>
<dbReference type="CDD" id="cd02194">
    <property type="entry name" value="ThiL"/>
    <property type="match status" value="1"/>
</dbReference>
<comment type="similarity">
    <text evidence="1">Belongs to the thiamine-monophosphate kinase family.</text>
</comment>
<proteinExistence type="inferred from homology"/>
<feature type="binding site" evidence="1">
    <location>
        <position position="49"/>
    </location>
    <ligand>
        <name>Mg(2+)</name>
        <dbReference type="ChEBI" id="CHEBI:18420"/>
        <label>1</label>
    </ligand>
</feature>
<dbReference type="Proteomes" id="UP001225644">
    <property type="component" value="Unassembled WGS sequence"/>
</dbReference>
<feature type="binding site" evidence="1">
    <location>
        <position position="50"/>
    </location>
    <ligand>
        <name>Mg(2+)</name>
        <dbReference type="ChEBI" id="CHEBI:18420"/>
        <label>2</label>
    </ligand>
</feature>
<feature type="binding site" evidence="1">
    <location>
        <position position="79"/>
    </location>
    <ligand>
        <name>Mg(2+)</name>
        <dbReference type="ChEBI" id="CHEBI:18420"/>
        <label>4</label>
    </ligand>
</feature>
<dbReference type="InterPro" id="IPR036921">
    <property type="entry name" value="PurM-like_N_sf"/>
</dbReference>
<evidence type="ECO:0000259" key="3">
    <source>
        <dbReference type="Pfam" id="PF02769"/>
    </source>
</evidence>
<feature type="binding site" evidence="1">
    <location>
        <position position="33"/>
    </location>
    <ligand>
        <name>Mg(2+)</name>
        <dbReference type="ChEBI" id="CHEBI:18420"/>
        <label>4</label>
    </ligand>
</feature>
<keyword evidence="1 4" id="KW-0808">Transferase</keyword>
<reference evidence="4 5" key="1">
    <citation type="submission" date="2023-07" db="EMBL/GenBank/DDBJ databases">
        <title>Genomic Encyclopedia of Type Strains, Phase IV (KMG-IV): sequencing the most valuable type-strain genomes for metagenomic binning, comparative biology and taxonomic classification.</title>
        <authorList>
            <person name="Goeker M."/>
        </authorList>
    </citation>
    <scope>NUCLEOTIDE SEQUENCE [LARGE SCALE GENOMIC DNA]</scope>
    <source>
        <strain evidence="4 5">DSM 12396</strain>
    </source>
</reference>
<evidence type="ECO:0000313" key="4">
    <source>
        <dbReference type="EMBL" id="MDQ0287396.1"/>
    </source>
</evidence>
<dbReference type="EMBL" id="JAUSUX010000025">
    <property type="protein sequence ID" value="MDQ0287396.1"/>
    <property type="molecule type" value="Genomic_DNA"/>
</dbReference>
<feature type="binding site" evidence="1">
    <location>
        <position position="79"/>
    </location>
    <ligand>
        <name>Mg(2+)</name>
        <dbReference type="ChEBI" id="CHEBI:18420"/>
        <label>2</label>
    </ligand>
</feature>
<dbReference type="InterPro" id="IPR006283">
    <property type="entry name" value="ThiL-like"/>
</dbReference>
<feature type="binding site" evidence="1">
    <location>
        <position position="153"/>
    </location>
    <ligand>
        <name>ATP</name>
        <dbReference type="ChEBI" id="CHEBI:30616"/>
    </ligand>
</feature>
<dbReference type="SUPFAM" id="SSF56042">
    <property type="entry name" value="PurM C-terminal domain-like"/>
    <property type="match status" value="1"/>
</dbReference>
<accession>A0ABU0B3U6</accession>
<feature type="binding site" evidence="1">
    <location>
        <position position="220"/>
    </location>
    <ligand>
        <name>Mg(2+)</name>
        <dbReference type="ChEBI" id="CHEBI:18420"/>
        <label>3</label>
    </ligand>
</feature>
<dbReference type="NCBIfam" id="TIGR01379">
    <property type="entry name" value="thiL"/>
    <property type="match status" value="1"/>
</dbReference>
<gene>
    <name evidence="1" type="primary">thiL</name>
    <name evidence="4" type="ORF">J2Z49_002523</name>
</gene>
<dbReference type="InterPro" id="IPR010918">
    <property type="entry name" value="PurM-like_C_dom"/>
</dbReference>
<dbReference type="Pfam" id="PF02769">
    <property type="entry name" value="AIRS_C"/>
    <property type="match status" value="1"/>
</dbReference>
<feature type="binding site" evidence="1">
    <location>
        <position position="48"/>
    </location>
    <ligand>
        <name>Mg(2+)</name>
        <dbReference type="ChEBI" id="CHEBI:18420"/>
        <label>4</label>
    </ligand>
</feature>
<dbReference type="InterPro" id="IPR036676">
    <property type="entry name" value="PurM-like_C_sf"/>
</dbReference>
<protein>
    <recommendedName>
        <fullName evidence="1">Thiamine-monophosphate kinase</fullName>
        <shortName evidence="1">TMP kinase</shortName>
        <shortName evidence="1">Thiamine-phosphate kinase</shortName>
        <ecNumber evidence="1">2.7.4.16</ecNumber>
    </recommendedName>
</protein>
<organism evidence="4 5">
    <name type="scientific">Desulfofundulus luciae</name>
    <dbReference type="NCBI Taxonomy" id="74702"/>
    <lineage>
        <taxon>Bacteria</taxon>
        <taxon>Bacillati</taxon>
        <taxon>Bacillota</taxon>
        <taxon>Clostridia</taxon>
        <taxon>Eubacteriales</taxon>
        <taxon>Peptococcaceae</taxon>
        <taxon>Desulfofundulus</taxon>
    </lineage>
</organism>
<dbReference type="PANTHER" id="PTHR30270">
    <property type="entry name" value="THIAMINE-MONOPHOSPHATE KINASE"/>
    <property type="match status" value="1"/>
</dbReference>
<feature type="domain" description="PurM-like N-terminal" evidence="2">
    <location>
        <begin position="31"/>
        <end position="145"/>
    </location>
</feature>
<dbReference type="InterPro" id="IPR016188">
    <property type="entry name" value="PurM-like_N"/>
</dbReference>
<feature type="binding site" evidence="1">
    <location>
        <position position="330"/>
    </location>
    <ligand>
        <name>substrate</name>
    </ligand>
</feature>
<dbReference type="Pfam" id="PF00586">
    <property type="entry name" value="AIRS"/>
    <property type="match status" value="1"/>
</dbReference>
<name>A0ABU0B3U6_9FIRM</name>
<feature type="binding site" evidence="1">
    <location>
        <position position="79"/>
    </location>
    <ligand>
        <name>Mg(2+)</name>
        <dbReference type="ChEBI" id="CHEBI:18420"/>
        <label>3</label>
    </ligand>
</feature>
<dbReference type="HAMAP" id="MF_02128">
    <property type="entry name" value="TMP_kinase"/>
    <property type="match status" value="1"/>
</dbReference>
<dbReference type="Gene3D" id="3.30.1330.10">
    <property type="entry name" value="PurM-like, N-terminal domain"/>
    <property type="match status" value="1"/>
</dbReference>
<feature type="binding site" evidence="1">
    <location>
        <position position="222"/>
    </location>
    <ligand>
        <name>ATP</name>
        <dbReference type="ChEBI" id="CHEBI:30616"/>
    </ligand>
</feature>
<feature type="binding site" evidence="1">
    <location>
        <position position="127"/>
    </location>
    <ligand>
        <name>Mg(2+)</name>
        <dbReference type="ChEBI" id="CHEBI:18420"/>
        <label>1</label>
    </ligand>
</feature>
<dbReference type="PANTHER" id="PTHR30270:SF0">
    <property type="entry name" value="THIAMINE-MONOPHOSPHATE KINASE"/>
    <property type="match status" value="1"/>
</dbReference>
<dbReference type="GO" id="GO:0009030">
    <property type="term" value="F:thiamine-phosphate kinase activity"/>
    <property type="evidence" value="ECO:0007669"/>
    <property type="project" value="UniProtKB-EC"/>
</dbReference>
<evidence type="ECO:0000313" key="5">
    <source>
        <dbReference type="Proteomes" id="UP001225644"/>
    </source>
</evidence>
<feature type="domain" description="PurM-like C-terminal" evidence="3">
    <location>
        <begin position="157"/>
        <end position="311"/>
    </location>
</feature>